<evidence type="ECO:0000256" key="1">
    <source>
        <dbReference type="SAM" id="MobiDB-lite"/>
    </source>
</evidence>
<comment type="caution">
    <text evidence="3">The sequence shown here is derived from an EMBL/GenBank/DDBJ whole genome shotgun (WGS) entry which is preliminary data.</text>
</comment>
<feature type="transmembrane region" description="Helical" evidence="2">
    <location>
        <begin position="139"/>
        <end position="162"/>
    </location>
</feature>
<evidence type="ECO:0000313" key="3">
    <source>
        <dbReference type="EMBL" id="CAH3169290.1"/>
    </source>
</evidence>
<keyword evidence="2" id="KW-0472">Membrane</keyword>
<organism evidence="3 4">
    <name type="scientific">Porites lobata</name>
    <dbReference type="NCBI Taxonomy" id="104759"/>
    <lineage>
        <taxon>Eukaryota</taxon>
        <taxon>Metazoa</taxon>
        <taxon>Cnidaria</taxon>
        <taxon>Anthozoa</taxon>
        <taxon>Hexacorallia</taxon>
        <taxon>Scleractinia</taxon>
        <taxon>Fungiina</taxon>
        <taxon>Poritidae</taxon>
        <taxon>Porites</taxon>
    </lineage>
</organism>
<feature type="transmembrane region" description="Helical" evidence="2">
    <location>
        <begin position="20"/>
        <end position="43"/>
    </location>
</feature>
<proteinExistence type="predicted"/>
<evidence type="ECO:0000256" key="2">
    <source>
        <dbReference type="SAM" id="Phobius"/>
    </source>
</evidence>
<name>A0ABN8QRB8_9CNID</name>
<evidence type="ECO:0000313" key="4">
    <source>
        <dbReference type="Proteomes" id="UP001159405"/>
    </source>
</evidence>
<dbReference type="EMBL" id="CALNXK010000149">
    <property type="protein sequence ID" value="CAH3169290.1"/>
    <property type="molecule type" value="Genomic_DNA"/>
</dbReference>
<keyword evidence="2" id="KW-1133">Transmembrane helix</keyword>
<accession>A0ABN8QRB8</accession>
<feature type="region of interest" description="Disordered" evidence="1">
    <location>
        <begin position="93"/>
        <end position="115"/>
    </location>
</feature>
<sequence>MKQERFLISSRRPRFREFQFVVVLLIMAHKLVYKGYCFAPTALPSSPRTTKYTEILPKKFSRNTSNVDQRKQDCRSREFLKVSTSTTTVFPSKETPNSLKIGNQTKTRPGNNFGCSNGQQKATGCPRFVDTYSSFYLKIGGWLMLGIVLAGIAALVVTHYLGMRNMRRPRRRQLSRILWVEALTKSKLARFV</sequence>
<dbReference type="Proteomes" id="UP001159405">
    <property type="component" value="Unassembled WGS sequence"/>
</dbReference>
<gene>
    <name evidence="3" type="ORF">PLOB_00009704</name>
</gene>
<reference evidence="3 4" key="1">
    <citation type="submission" date="2022-05" db="EMBL/GenBank/DDBJ databases">
        <authorList>
            <consortium name="Genoscope - CEA"/>
            <person name="William W."/>
        </authorList>
    </citation>
    <scope>NUCLEOTIDE SEQUENCE [LARGE SCALE GENOMIC DNA]</scope>
</reference>
<protein>
    <submittedName>
        <fullName evidence="3">Uncharacterized protein</fullName>
    </submittedName>
</protein>
<keyword evidence="4" id="KW-1185">Reference proteome</keyword>
<keyword evidence="2" id="KW-0812">Transmembrane</keyword>